<evidence type="ECO:0000313" key="2">
    <source>
        <dbReference type="EMBL" id="CAH1425934.1"/>
    </source>
</evidence>
<feature type="compositionally biased region" description="Basic and acidic residues" evidence="1">
    <location>
        <begin position="323"/>
        <end position="335"/>
    </location>
</feature>
<feature type="compositionally biased region" description="Acidic residues" evidence="1">
    <location>
        <begin position="172"/>
        <end position="182"/>
    </location>
</feature>
<dbReference type="Proteomes" id="UP001157418">
    <property type="component" value="Unassembled WGS sequence"/>
</dbReference>
<evidence type="ECO:0000313" key="3">
    <source>
        <dbReference type="Proteomes" id="UP001157418"/>
    </source>
</evidence>
<evidence type="ECO:0000256" key="1">
    <source>
        <dbReference type="SAM" id="MobiDB-lite"/>
    </source>
</evidence>
<protein>
    <submittedName>
        <fullName evidence="2">Uncharacterized protein</fullName>
    </submittedName>
</protein>
<keyword evidence="3" id="KW-1185">Reference proteome</keyword>
<proteinExistence type="predicted"/>
<accession>A0AAU9MDM1</accession>
<name>A0AAU9MDM1_9ASTR</name>
<gene>
    <name evidence="2" type="ORF">LVIROSA_LOCUS13049</name>
</gene>
<feature type="compositionally biased region" description="Basic residues" evidence="1">
    <location>
        <begin position="310"/>
        <end position="321"/>
    </location>
</feature>
<dbReference type="EMBL" id="CAKMRJ010002223">
    <property type="protein sequence ID" value="CAH1425934.1"/>
    <property type="molecule type" value="Genomic_DNA"/>
</dbReference>
<feature type="compositionally biased region" description="Pro residues" evidence="1">
    <location>
        <begin position="222"/>
        <end position="308"/>
    </location>
</feature>
<dbReference type="AlphaFoldDB" id="A0AAU9MDM1"/>
<feature type="region of interest" description="Disordered" evidence="1">
    <location>
        <begin position="171"/>
        <end position="351"/>
    </location>
</feature>
<reference evidence="2 3" key="1">
    <citation type="submission" date="2022-01" db="EMBL/GenBank/DDBJ databases">
        <authorList>
            <person name="Xiong W."/>
            <person name="Schranz E."/>
        </authorList>
    </citation>
    <scope>NUCLEOTIDE SEQUENCE [LARGE SCALE GENOMIC DNA]</scope>
</reference>
<sequence length="351" mass="39013">MASSPNPTDQNFIVVDFHYNGQFAPNPLVYFYPDRASVRDVDFSAFGYEQFMEFLHKLTKSRSKDIYFCLPQESLGLGIYTLVNEGDYKEFLDLAYANDKRMNVYVDHHNEPIFDWIEAEESESENEDLDEDEDSVIQDSYSVDHEEDDATYPFPANKTAHDRFLNIVCEPTESEDQDDEYEPPQYPVYDERQPWDQMKPMIVPSSSRGSGADPSLSRGNEGPPPIAQPPPPLPPAAQPPPPPPPAAQQPPPPPPVVQPPPPPPPAAQPPPPPPPAAQQPPPPPPVVQPPPPPPPAAQPPPPPPPAVPMPRRRVPVSRSGRRQYSERIIKQELRRQIPGVGSNADNPSVID</sequence>
<dbReference type="PRINTS" id="PR01217">
    <property type="entry name" value="PRICHEXTENSN"/>
</dbReference>
<comment type="caution">
    <text evidence="2">The sequence shown here is derived from an EMBL/GenBank/DDBJ whole genome shotgun (WGS) entry which is preliminary data.</text>
</comment>
<organism evidence="2 3">
    <name type="scientific">Lactuca virosa</name>
    <dbReference type="NCBI Taxonomy" id="75947"/>
    <lineage>
        <taxon>Eukaryota</taxon>
        <taxon>Viridiplantae</taxon>
        <taxon>Streptophyta</taxon>
        <taxon>Embryophyta</taxon>
        <taxon>Tracheophyta</taxon>
        <taxon>Spermatophyta</taxon>
        <taxon>Magnoliopsida</taxon>
        <taxon>eudicotyledons</taxon>
        <taxon>Gunneridae</taxon>
        <taxon>Pentapetalae</taxon>
        <taxon>asterids</taxon>
        <taxon>campanulids</taxon>
        <taxon>Asterales</taxon>
        <taxon>Asteraceae</taxon>
        <taxon>Cichorioideae</taxon>
        <taxon>Cichorieae</taxon>
        <taxon>Lactucinae</taxon>
        <taxon>Lactuca</taxon>
    </lineage>
</organism>